<evidence type="ECO:0008006" key="9">
    <source>
        <dbReference type="Google" id="ProtNLM"/>
    </source>
</evidence>
<evidence type="ECO:0000256" key="3">
    <source>
        <dbReference type="PROSITE-ProRule" id="PRU00339"/>
    </source>
</evidence>
<dbReference type="SUPFAM" id="SSF48452">
    <property type="entry name" value="TPR-like"/>
    <property type="match status" value="2"/>
</dbReference>
<reference evidence="7" key="1">
    <citation type="submission" date="2021-02" db="EMBL/GenBank/DDBJ databases">
        <authorList>
            <person name="Nowell W R."/>
        </authorList>
    </citation>
    <scope>NUCLEOTIDE SEQUENCE</scope>
</reference>
<keyword evidence="1" id="KW-0677">Repeat</keyword>
<dbReference type="Gene3D" id="3.90.176.10">
    <property type="entry name" value="Toxin ADP-ribosyltransferase, Chain A, domain 1"/>
    <property type="match status" value="1"/>
</dbReference>
<evidence type="ECO:0000256" key="2">
    <source>
        <dbReference type="ARBA" id="ARBA00022803"/>
    </source>
</evidence>
<sequence>MRGFLSTTLDREVAKTYAELPSEDLAVLFEITVELDQVPSMILADVSKFSPFPVEKEILFGLNATFEIDEQVLDECNRWIIRMHATNRGQEITNDYLRQRQSEISIYSSSSLISINFTLAQLLIEMGQYVKAINFLEKILPTTDDQRANLYFILADAKISSYHSAEHALDQAIPLLKESKELFISLNNDLGVANSLRRLGDAFVLNEQYDEAISIYQEARQLYKQISIHDQQEHIAKCYNGLADAYLEQRRYEAAESYYLRALKKRKAHLPDEHPAIARSYYSLGRYYYIKGNNNQNAALYLNKALERKKKVYPSDHPSILCNQRLLEEVLAALKN</sequence>
<dbReference type="Pfam" id="PF13181">
    <property type="entry name" value="TPR_8"/>
    <property type="match status" value="1"/>
</dbReference>
<feature type="repeat" description="TPR" evidence="3">
    <location>
        <begin position="193"/>
        <end position="226"/>
    </location>
</feature>
<dbReference type="Proteomes" id="UP000663874">
    <property type="component" value="Unassembled WGS sequence"/>
</dbReference>
<evidence type="ECO:0000313" key="8">
    <source>
        <dbReference type="Proteomes" id="UP000663874"/>
    </source>
</evidence>
<proteinExistence type="predicted"/>
<dbReference type="PROSITE" id="PS50005">
    <property type="entry name" value="TPR"/>
    <property type="match status" value="2"/>
</dbReference>
<dbReference type="InterPro" id="IPR019734">
    <property type="entry name" value="TPR_rpt"/>
</dbReference>
<comment type="caution">
    <text evidence="7">The sequence shown here is derived from an EMBL/GenBank/DDBJ whole genome shotgun (WGS) entry which is preliminary data.</text>
</comment>
<name>A0A819YY45_9BILA</name>
<organism evidence="7 8">
    <name type="scientific">Rotaria sordida</name>
    <dbReference type="NCBI Taxonomy" id="392033"/>
    <lineage>
        <taxon>Eukaryota</taxon>
        <taxon>Metazoa</taxon>
        <taxon>Spiralia</taxon>
        <taxon>Gnathifera</taxon>
        <taxon>Rotifera</taxon>
        <taxon>Eurotatoria</taxon>
        <taxon>Bdelloidea</taxon>
        <taxon>Philodinida</taxon>
        <taxon>Philodinidae</taxon>
        <taxon>Rotaria</taxon>
    </lineage>
</organism>
<accession>A0A819YY45</accession>
<dbReference type="Proteomes" id="UP000663889">
    <property type="component" value="Unassembled WGS sequence"/>
</dbReference>
<feature type="repeat" description="TPR" evidence="3">
    <location>
        <begin position="236"/>
        <end position="269"/>
    </location>
</feature>
<dbReference type="AlphaFoldDB" id="A0A819YY45"/>
<dbReference type="SMART" id="SM00028">
    <property type="entry name" value="TPR"/>
    <property type="match status" value="4"/>
</dbReference>
<dbReference type="Gene3D" id="1.25.40.10">
    <property type="entry name" value="Tetratricopeptide repeat domain"/>
    <property type="match status" value="2"/>
</dbReference>
<evidence type="ECO:0000256" key="1">
    <source>
        <dbReference type="ARBA" id="ARBA00022737"/>
    </source>
</evidence>
<gene>
    <name evidence="7" type="ORF">FNK824_LOCUS34159</name>
    <name evidence="6" type="ORF">OTI717_LOCUS34514</name>
    <name evidence="4" type="ORF">RFH988_LOCUS37407</name>
    <name evidence="5" type="ORF">SEV965_LOCUS37387</name>
</gene>
<dbReference type="OrthoDB" id="431454at2759"/>
<evidence type="ECO:0000313" key="7">
    <source>
        <dbReference type="EMBL" id="CAF4160441.1"/>
    </source>
</evidence>
<protein>
    <recommendedName>
        <fullName evidence="9">Tetratricopeptide repeat protein</fullName>
    </recommendedName>
</protein>
<dbReference type="PANTHER" id="PTHR45641">
    <property type="entry name" value="TETRATRICOPEPTIDE REPEAT PROTEIN (AFU_ORTHOLOGUE AFUA_6G03870)"/>
    <property type="match status" value="1"/>
</dbReference>
<dbReference type="EMBL" id="CAJNOU010007675">
    <property type="protein sequence ID" value="CAF1528361.1"/>
    <property type="molecule type" value="Genomic_DNA"/>
</dbReference>
<dbReference type="Pfam" id="PF13424">
    <property type="entry name" value="TPR_12"/>
    <property type="match status" value="2"/>
</dbReference>
<keyword evidence="2 3" id="KW-0802">TPR repeat</keyword>
<dbReference type="SUPFAM" id="SSF56399">
    <property type="entry name" value="ADP-ribosylation"/>
    <property type="match status" value="1"/>
</dbReference>
<dbReference type="PANTHER" id="PTHR45641:SF19">
    <property type="entry name" value="NEPHROCYSTIN-3"/>
    <property type="match status" value="1"/>
</dbReference>
<evidence type="ECO:0000313" key="6">
    <source>
        <dbReference type="EMBL" id="CAF4111159.1"/>
    </source>
</evidence>
<evidence type="ECO:0000313" key="4">
    <source>
        <dbReference type="EMBL" id="CAF1467421.1"/>
    </source>
</evidence>
<evidence type="ECO:0000313" key="5">
    <source>
        <dbReference type="EMBL" id="CAF1528361.1"/>
    </source>
</evidence>
<dbReference type="EMBL" id="CAJNOO010007407">
    <property type="protein sequence ID" value="CAF1467421.1"/>
    <property type="molecule type" value="Genomic_DNA"/>
</dbReference>
<dbReference type="EMBL" id="CAJOAX010012381">
    <property type="protein sequence ID" value="CAF4111159.1"/>
    <property type="molecule type" value="Genomic_DNA"/>
</dbReference>
<dbReference type="Proteomes" id="UP000663882">
    <property type="component" value="Unassembled WGS sequence"/>
</dbReference>
<dbReference type="EMBL" id="CAJOBE010013127">
    <property type="protein sequence ID" value="CAF4160441.1"/>
    <property type="molecule type" value="Genomic_DNA"/>
</dbReference>
<dbReference type="PROSITE" id="PS51996">
    <property type="entry name" value="TR_MART"/>
    <property type="match status" value="1"/>
</dbReference>
<dbReference type="InterPro" id="IPR011990">
    <property type="entry name" value="TPR-like_helical_dom_sf"/>
</dbReference>
<dbReference type="Proteomes" id="UP000663823">
    <property type="component" value="Unassembled WGS sequence"/>
</dbReference>